<evidence type="ECO:0000256" key="6">
    <source>
        <dbReference type="ARBA" id="ARBA00022777"/>
    </source>
</evidence>
<dbReference type="GO" id="GO:0005524">
    <property type="term" value="F:ATP binding"/>
    <property type="evidence" value="ECO:0007669"/>
    <property type="project" value="UniProtKB-KW"/>
</dbReference>
<keyword evidence="3 11" id="KW-0808">Transferase</keyword>
<keyword evidence="4" id="KW-0479">Metal-binding</keyword>
<evidence type="ECO:0000256" key="9">
    <source>
        <dbReference type="ARBA" id="ARBA00046642"/>
    </source>
</evidence>
<dbReference type="GO" id="GO:0046104">
    <property type="term" value="P:thymidine metabolic process"/>
    <property type="evidence" value="ECO:0007669"/>
    <property type="project" value="TreeGrafter"/>
</dbReference>
<keyword evidence="6 11" id="KW-0418">Kinase</keyword>
<dbReference type="PROSITE" id="PS00603">
    <property type="entry name" value="TK_CELLULAR_TYPE"/>
    <property type="match status" value="1"/>
</dbReference>
<comment type="similarity">
    <text evidence="1 12">Belongs to the thymidine kinase family.</text>
</comment>
<evidence type="ECO:0000256" key="1">
    <source>
        <dbReference type="ARBA" id="ARBA00007587"/>
    </source>
</evidence>
<dbReference type="GO" id="GO:0046872">
    <property type="term" value="F:metal ion binding"/>
    <property type="evidence" value="ECO:0007669"/>
    <property type="project" value="UniProtKB-KW"/>
</dbReference>
<dbReference type="InterPro" id="IPR027417">
    <property type="entry name" value="P-loop_NTPase"/>
</dbReference>
<reference evidence="13" key="1">
    <citation type="submission" date="2014-12" db="EMBL/GenBank/DDBJ databases">
        <title>Insight into the proteome of Arion vulgaris.</title>
        <authorList>
            <person name="Aradska J."/>
            <person name="Bulat T."/>
            <person name="Smidak R."/>
            <person name="Sarate P."/>
            <person name="Gangsoo J."/>
            <person name="Sialana F."/>
            <person name="Bilban M."/>
            <person name="Lubec G."/>
        </authorList>
    </citation>
    <scope>NUCLEOTIDE SEQUENCE</scope>
    <source>
        <tissue evidence="13">Skin</tissue>
    </source>
</reference>
<evidence type="ECO:0000256" key="10">
    <source>
        <dbReference type="ARBA" id="ARBA00048113"/>
    </source>
</evidence>
<dbReference type="AlphaFoldDB" id="A0A0B6ZPS7"/>
<dbReference type="SUPFAM" id="SSF57716">
    <property type="entry name" value="Glucocorticoid receptor-like (DNA-binding domain)"/>
    <property type="match status" value="1"/>
</dbReference>
<evidence type="ECO:0000256" key="3">
    <source>
        <dbReference type="ARBA" id="ARBA00022679"/>
    </source>
</evidence>
<keyword evidence="8 11" id="KW-0067">ATP-binding</keyword>
<dbReference type="EC" id="2.7.1.21" evidence="11"/>
<protein>
    <recommendedName>
        <fullName evidence="11">Thymidine kinase</fullName>
        <ecNumber evidence="11">2.7.1.21</ecNumber>
    </recommendedName>
</protein>
<sequence>MSIMLSSNLDLGQIQVIFGPMFSGKTTELMRRLKRYQIANYRCLIIKYAKDVRYDFTGIATHDRQVLPAVSCEKLTELQSEALKHDVIGIDEGQFFPDIVAFCDKLANLGKVVIVAALDGTFQKKGFGDILNLVPLAEHVMKLNAVCLNCYKEASFTKRKGSETEIEVIGGAEKYVAVCRQCFTSPVKSRSPLKTINNHNNSIELKAVSKHLFTSDEKKSHCVH</sequence>
<evidence type="ECO:0000256" key="11">
    <source>
        <dbReference type="RuleBase" id="RU000544"/>
    </source>
</evidence>
<evidence type="ECO:0000256" key="7">
    <source>
        <dbReference type="ARBA" id="ARBA00022833"/>
    </source>
</evidence>
<organism evidence="13">
    <name type="scientific">Arion vulgaris</name>
    <dbReference type="NCBI Taxonomy" id="1028688"/>
    <lineage>
        <taxon>Eukaryota</taxon>
        <taxon>Metazoa</taxon>
        <taxon>Spiralia</taxon>
        <taxon>Lophotrochozoa</taxon>
        <taxon>Mollusca</taxon>
        <taxon>Gastropoda</taxon>
        <taxon>Heterobranchia</taxon>
        <taxon>Euthyneura</taxon>
        <taxon>Panpulmonata</taxon>
        <taxon>Eupulmonata</taxon>
        <taxon>Stylommatophora</taxon>
        <taxon>Helicina</taxon>
        <taxon>Arionoidea</taxon>
        <taxon>Arionidae</taxon>
        <taxon>Arion</taxon>
    </lineage>
</organism>
<dbReference type="Pfam" id="PF00265">
    <property type="entry name" value="TK"/>
    <property type="match status" value="1"/>
</dbReference>
<comment type="catalytic activity">
    <reaction evidence="10">
        <text>thymidine + ATP = dTMP + ADP + H(+)</text>
        <dbReference type="Rhea" id="RHEA:19129"/>
        <dbReference type="ChEBI" id="CHEBI:15378"/>
        <dbReference type="ChEBI" id="CHEBI:17748"/>
        <dbReference type="ChEBI" id="CHEBI:30616"/>
        <dbReference type="ChEBI" id="CHEBI:63528"/>
        <dbReference type="ChEBI" id="CHEBI:456216"/>
        <dbReference type="EC" id="2.7.1.21"/>
    </reaction>
    <physiologicalReaction direction="left-to-right" evidence="10">
        <dbReference type="Rhea" id="RHEA:19130"/>
    </physiologicalReaction>
</comment>
<proteinExistence type="inferred from homology"/>
<keyword evidence="7" id="KW-0862">Zinc</keyword>
<evidence type="ECO:0000256" key="12">
    <source>
        <dbReference type="RuleBase" id="RU004165"/>
    </source>
</evidence>
<evidence type="ECO:0000256" key="2">
    <source>
        <dbReference type="ARBA" id="ARBA00022634"/>
    </source>
</evidence>
<evidence type="ECO:0000256" key="4">
    <source>
        <dbReference type="ARBA" id="ARBA00022723"/>
    </source>
</evidence>
<dbReference type="FunFam" id="3.30.60.20:FF:000028">
    <property type="entry name" value="Thymidine kinase"/>
    <property type="match status" value="1"/>
</dbReference>
<keyword evidence="2 11" id="KW-0237">DNA synthesis</keyword>
<keyword evidence="5 11" id="KW-0547">Nucleotide-binding</keyword>
<evidence type="ECO:0000313" key="13">
    <source>
        <dbReference type="EMBL" id="CEK70644.1"/>
    </source>
</evidence>
<dbReference type="InterPro" id="IPR001267">
    <property type="entry name" value="Thymidine_kinase"/>
</dbReference>
<name>A0A0B6ZPS7_9EUPU</name>
<dbReference type="GO" id="GO:0071897">
    <property type="term" value="P:DNA biosynthetic process"/>
    <property type="evidence" value="ECO:0007669"/>
    <property type="project" value="UniProtKB-KW"/>
</dbReference>
<dbReference type="FunFam" id="3.40.50.300:FF:000761">
    <property type="entry name" value="Thymidine kinase"/>
    <property type="match status" value="1"/>
</dbReference>
<dbReference type="SUPFAM" id="SSF52540">
    <property type="entry name" value="P-loop containing nucleoside triphosphate hydrolases"/>
    <property type="match status" value="1"/>
</dbReference>
<comment type="subunit">
    <text evidence="9">Homotetramer. Tetramerization from dimerization is induced by ATP and increases catalytic efficiency due to a high affinity for thymidine. Tetramerization is inhibited by phosphorylation at Ser-13. Interacts (via the KEN box) with FZR1.</text>
</comment>
<gene>
    <name evidence="13" type="primary">ORF75052</name>
</gene>
<dbReference type="PANTHER" id="PTHR11441:SF0">
    <property type="entry name" value="THYMIDINE KINASE, CYTOSOLIC"/>
    <property type="match status" value="1"/>
</dbReference>
<dbReference type="Gene3D" id="3.30.60.20">
    <property type="match status" value="1"/>
</dbReference>
<dbReference type="PANTHER" id="PTHR11441">
    <property type="entry name" value="THYMIDINE KINASE"/>
    <property type="match status" value="1"/>
</dbReference>
<evidence type="ECO:0000256" key="8">
    <source>
        <dbReference type="ARBA" id="ARBA00022840"/>
    </source>
</evidence>
<dbReference type="EMBL" id="HACG01023779">
    <property type="protein sequence ID" value="CEK70644.1"/>
    <property type="molecule type" value="Transcribed_RNA"/>
</dbReference>
<dbReference type="Gene3D" id="3.40.50.300">
    <property type="entry name" value="P-loop containing nucleotide triphosphate hydrolases"/>
    <property type="match status" value="1"/>
</dbReference>
<accession>A0A0B6ZPS7</accession>
<dbReference type="InterPro" id="IPR020633">
    <property type="entry name" value="Thymidine_kinase_CS"/>
</dbReference>
<evidence type="ECO:0000256" key="5">
    <source>
        <dbReference type="ARBA" id="ARBA00022741"/>
    </source>
</evidence>
<dbReference type="GO" id="GO:0004797">
    <property type="term" value="F:thymidine kinase activity"/>
    <property type="evidence" value="ECO:0007669"/>
    <property type="project" value="UniProtKB-EC"/>
</dbReference>